<name>A0A1G8ZR07_9BACI</name>
<dbReference type="AlphaFoldDB" id="A0A1G8ZR07"/>
<protein>
    <submittedName>
        <fullName evidence="1">Uncharacterized protein</fullName>
    </submittedName>
</protein>
<dbReference type="STRING" id="407036.SAMN05216243_2148"/>
<dbReference type="EMBL" id="FNFL01000003">
    <property type="protein sequence ID" value="SDK17014.1"/>
    <property type="molecule type" value="Genomic_DNA"/>
</dbReference>
<dbReference type="Proteomes" id="UP000198694">
    <property type="component" value="Unassembled WGS sequence"/>
</dbReference>
<proteinExistence type="predicted"/>
<reference evidence="1 2" key="1">
    <citation type="submission" date="2016-10" db="EMBL/GenBank/DDBJ databases">
        <authorList>
            <person name="de Groot N.N."/>
        </authorList>
    </citation>
    <scope>NUCLEOTIDE SEQUENCE [LARGE SCALE GENOMIC DNA]</scope>
    <source>
        <strain evidence="1 2">CGMCC 1.6502</strain>
    </source>
</reference>
<evidence type="ECO:0000313" key="2">
    <source>
        <dbReference type="Proteomes" id="UP000198694"/>
    </source>
</evidence>
<evidence type="ECO:0000313" key="1">
    <source>
        <dbReference type="EMBL" id="SDK17014.1"/>
    </source>
</evidence>
<gene>
    <name evidence="1" type="ORF">SAMN05216243_2148</name>
</gene>
<organism evidence="1 2">
    <name type="scientific">Sediminibacillus albus</name>
    <dbReference type="NCBI Taxonomy" id="407036"/>
    <lineage>
        <taxon>Bacteria</taxon>
        <taxon>Bacillati</taxon>
        <taxon>Bacillota</taxon>
        <taxon>Bacilli</taxon>
        <taxon>Bacillales</taxon>
        <taxon>Bacillaceae</taxon>
        <taxon>Sediminibacillus</taxon>
    </lineage>
</organism>
<sequence>MKKDWSFLGPVLLVFSIFILISSYASEFKASGIILKDMLKFSVDITQKKRASIVVEVLILYIRFLKLTPPFV</sequence>
<keyword evidence="2" id="KW-1185">Reference proteome</keyword>
<accession>A0A1G8ZR07</accession>